<keyword evidence="3" id="KW-0378">Hydrolase</keyword>
<evidence type="ECO:0000256" key="7">
    <source>
        <dbReference type="ARBA" id="ARBA00057608"/>
    </source>
</evidence>
<evidence type="ECO:0000256" key="5">
    <source>
        <dbReference type="ARBA" id="ARBA00023204"/>
    </source>
</evidence>
<dbReference type="PATRIC" id="fig|35841.6.peg.1803"/>
<evidence type="ECO:0000256" key="2">
    <source>
        <dbReference type="ARBA" id="ARBA00022763"/>
    </source>
</evidence>
<dbReference type="NCBIfam" id="TIGR00624">
    <property type="entry name" value="tag"/>
    <property type="match status" value="1"/>
</dbReference>
<dbReference type="InterPro" id="IPR052891">
    <property type="entry name" value="DNA-3mA_glycosylase"/>
</dbReference>
<feature type="binding site" evidence="9">
    <location>
        <position position="17"/>
    </location>
    <ligand>
        <name>Zn(2+)</name>
        <dbReference type="ChEBI" id="CHEBI:29105"/>
    </ligand>
</feature>
<dbReference type="FunFam" id="1.10.340.30:FF:000009">
    <property type="entry name" value="DNA-3-methyladenine glycosylase I"/>
    <property type="match status" value="1"/>
</dbReference>
<keyword evidence="11" id="KW-1185">Reference proteome</keyword>
<feature type="binding site" evidence="9">
    <location>
        <position position="179"/>
    </location>
    <ligand>
        <name>Zn(2+)</name>
        <dbReference type="ChEBI" id="CHEBI:29105"/>
    </ligand>
</feature>
<proteinExistence type="predicted"/>
<keyword evidence="4 9" id="KW-0862">Zinc</keyword>
<dbReference type="GeneID" id="92960886"/>
<dbReference type="PANTHER" id="PTHR30037">
    <property type="entry name" value="DNA-3-METHYLADENINE GLYCOSYLASE 1"/>
    <property type="match status" value="1"/>
</dbReference>
<dbReference type="GO" id="GO:0006284">
    <property type="term" value="P:base-excision repair"/>
    <property type="evidence" value="ECO:0007669"/>
    <property type="project" value="InterPro"/>
</dbReference>
<dbReference type="InterPro" id="IPR011257">
    <property type="entry name" value="DNA_glycosylase"/>
</dbReference>
<dbReference type="eggNOG" id="COG2818">
    <property type="taxonomic scope" value="Bacteria"/>
</dbReference>
<dbReference type="Pfam" id="PF03352">
    <property type="entry name" value="Adenine_glyco"/>
    <property type="match status" value="1"/>
</dbReference>
<dbReference type="EC" id="3.2.2.20" evidence="8"/>
<evidence type="ECO:0000256" key="9">
    <source>
        <dbReference type="PIRSR" id="PIRSR604597-1"/>
    </source>
</evidence>
<keyword evidence="1 9" id="KW-0479">Metal-binding</keyword>
<dbReference type="InterPro" id="IPR005019">
    <property type="entry name" value="Adenine_glyco"/>
</dbReference>
<feature type="binding site" evidence="9">
    <location>
        <position position="175"/>
    </location>
    <ligand>
        <name>Zn(2+)</name>
        <dbReference type="ChEBI" id="CHEBI:29105"/>
    </ligand>
</feature>
<evidence type="ECO:0000256" key="4">
    <source>
        <dbReference type="ARBA" id="ARBA00022833"/>
    </source>
</evidence>
<keyword evidence="2" id="KW-0227">DNA damage</keyword>
<dbReference type="RefSeq" id="WP_034770007.1">
    <property type="nucleotide sequence ID" value="NZ_CCRF01000050.1"/>
</dbReference>
<protein>
    <recommendedName>
        <fullName evidence="8">DNA-3-methyladenine glycosylase I</fullName>
        <ecNumber evidence="8">3.2.2.20</ecNumber>
    </recommendedName>
</protein>
<evidence type="ECO:0000256" key="6">
    <source>
        <dbReference type="ARBA" id="ARBA00052558"/>
    </source>
</evidence>
<evidence type="ECO:0000313" key="11">
    <source>
        <dbReference type="Proteomes" id="UP000040576"/>
    </source>
</evidence>
<comment type="catalytic activity">
    <reaction evidence="6">
        <text>Hydrolysis of alkylated DNA, releasing 3-methyladenine.</text>
        <dbReference type="EC" id="3.2.2.20"/>
    </reaction>
</comment>
<evidence type="ECO:0000256" key="3">
    <source>
        <dbReference type="ARBA" id="ARBA00022801"/>
    </source>
</evidence>
<dbReference type="GO" id="GO:0016874">
    <property type="term" value="F:ligase activity"/>
    <property type="evidence" value="ECO:0007669"/>
    <property type="project" value="UniProtKB-KW"/>
</dbReference>
<organism evidence="10 11">
    <name type="scientific">Caldibacillus thermoamylovorans</name>
    <dbReference type="NCBI Taxonomy" id="35841"/>
    <lineage>
        <taxon>Bacteria</taxon>
        <taxon>Bacillati</taxon>
        <taxon>Bacillota</taxon>
        <taxon>Bacilli</taxon>
        <taxon>Bacillales</taxon>
        <taxon>Bacillaceae</taxon>
        <taxon>Caldibacillus</taxon>
    </lineage>
</organism>
<evidence type="ECO:0000313" key="10">
    <source>
        <dbReference type="EMBL" id="CEE01541.1"/>
    </source>
</evidence>
<dbReference type="SUPFAM" id="SSF48150">
    <property type="entry name" value="DNA-glycosylase"/>
    <property type="match status" value="1"/>
</dbReference>
<dbReference type="Proteomes" id="UP000040576">
    <property type="component" value="Unassembled WGS sequence"/>
</dbReference>
<accession>A0A090ITZ8</accession>
<name>A0A090ITZ8_9BACI</name>
<comment type="function">
    <text evidence="7">Hydrolysis of the deoxyribose N-glycosidic bond to excise 3-methyladenine from the damaged DNA polymer formed by alkylation lesions.</text>
</comment>
<dbReference type="STRING" id="35841.B4167_0473"/>
<dbReference type="GO" id="GO:0046872">
    <property type="term" value="F:metal ion binding"/>
    <property type="evidence" value="ECO:0007669"/>
    <property type="project" value="UniProtKB-KW"/>
</dbReference>
<dbReference type="EMBL" id="CCRF01000050">
    <property type="protein sequence ID" value="CEE01541.1"/>
    <property type="molecule type" value="Genomic_DNA"/>
</dbReference>
<dbReference type="AlphaFoldDB" id="A0A090ITZ8"/>
<evidence type="ECO:0000256" key="1">
    <source>
        <dbReference type="ARBA" id="ARBA00022723"/>
    </source>
</evidence>
<dbReference type="GO" id="GO:0008725">
    <property type="term" value="F:DNA-3-methyladenine glycosylase activity"/>
    <property type="evidence" value="ECO:0007669"/>
    <property type="project" value="UniProtKB-EC"/>
</dbReference>
<dbReference type="PANTHER" id="PTHR30037:SF4">
    <property type="entry name" value="DNA-3-METHYLADENINE GLYCOSYLASE I"/>
    <property type="match status" value="1"/>
</dbReference>
<sequence length="186" mass="21988">MNRCDWVTDDLLYIHYHDFEWGRPVFDDQKLFEMLTLEGAQAGLNWLTILKRRENYRVAFDNFDVEKIARYGEEKVQELLRNEGIIRNERKIRSTIRNAQAFIEIKKKYGSFSSFLWGFVDGQPIKNEWKTSTDVPSQTELSHKISKELKRHGFSFVGPTIVYAYMQAVGIVNDHIQSCFCYEEIM</sequence>
<keyword evidence="10" id="KW-0436">Ligase</keyword>
<evidence type="ECO:0000256" key="8">
    <source>
        <dbReference type="ARBA" id="ARBA00066766"/>
    </source>
</evidence>
<keyword evidence="5" id="KW-0234">DNA repair</keyword>
<feature type="binding site" evidence="9">
    <location>
        <position position="4"/>
    </location>
    <ligand>
        <name>Zn(2+)</name>
        <dbReference type="ChEBI" id="CHEBI:29105"/>
    </ligand>
</feature>
<dbReference type="Gene3D" id="1.10.340.30">
    <property type="entry name" value="Hypothetical protein, domain 2"/>
    <property type="match status" value="1"/>
</dbReference>
<gene>
    <name evidence="10" type="primary">guaA3</name>
    <name evidence="10" type="ORF">BT1A1_1713</name>
</gene>
<reference evidence="10 11" key="1">
    <citation type="submission" date="2014-07" db="EMBL/GenBank/DDBJ databases">
        <authorList>
            <person name="Wibberg Daniel"/>
        </authorList>
    </citation>
    <scope>NUCLEOTIDE SEQUENCE [LARGE SCALE GENOMIC DNA]</scope>
</reference>
<dbReference type="InterPro" id="IPR004597">
    <property type="entry name" value="Tag"/>
</dbReference>